<dbReference type="InterPro" id="IPR003737">
    <property type="entry name" value="GlcNAc_PI_deacetylase-related"/>
</dbReference>
<dbReference type="InterPro" id="IPR029063">
    <property type="entry name" value="SAM-dependent_MTases_sf"/>
</dbReference>
<dbReference type="PANTHER" id="PTHR12993">
    <property type="entry name" value="N-ACETYLGLUCOSAMINYL-PHOSPHATIDYLINOSITOL DE-N-ACETYLASE-RELATED"/>
    <property type="match status" value="1"/>
</dbReference>
<comment type="caution">
    <text evidence="3">The sequence shown here is derived from an EMBL/GenBank/DDBJ whole genome shotgun (WGS) entry which is preliminary data.</text>
</comment>
<protein>
    <submittedName>
        <fullName evidence="3">LmbE family N-acetylglucosaminyl deacetylase</fullName>
    </submittedName>
</protein>
<dbReference type="Pfam" id="PF05401">
    <property type="entry name" value="NodS"/>
    <property type="match status" value="1"/>
</dbReference>
<dbReference type="GO" id="GO:0009312">
    <property type="term" value="P:oligosaccharide biosynthetic process"/>
    <property type="evidence" value="ECO:0007669"/>
    <property type="project" value="InterPro"/>
</dbReference>
<feature type="compositionally biased region" description="Basic and acidic residues" evidence="2">
    <location>
        <begin position="9"/>
        <end position="22"/>
    </location>
</feature>
<organism evidence="3 4">
    <name type="scientific">Humibacillus xanthopallidus</name>
    <dbReference type="NCBI Taxonomy" id="412689"/>
    <lineage>
        <taxon>Bacteria</taxon>
        <taxon>Bacillati</taxon>
        <taxon>Actinomycetota</taxon>
        <taxon>Actinomycetes</taxon>
        <taxon>Micrococcales</taxon>
        <taxon>Intrasporangiaceae</taxon>
        <taxon>Humibacillus</taxon>
    </lineage>
</organism>
<evidence type="ECO:0000313" key="3">
    <source>
        <dbReference type="EMBL" id="TQM62031.1"/>
    </source>
</evidence>
<keyword evidence="1" id="KW-0862">Zinc</keyword>
<dbReference type="InterPro" id="IPR008715">
    <property type="entry name" value="SAM-MeTfrase_NodS-like"/>
</dbReference>
<dbReference type="EMBL" id="VFPM01000002">
    <property type="protein sequence ID" value="TQM62031.1"/>
    <property type="molecule type" value="Genomic_DNA"/>
</dbReference>
<gene>
    <name evidence="3" type="ORF">FBY41_2054</name>
</gene>
<dbReference type="Gene3D" id="3.40.50.150">
    <property type="entry name" value="Vaccinia Virus protein VP39"/>
    <property type="match status" value="1"/>
</dbReference>
<dbReference type="GO" id="GO:0016137">
    <property type="term" value="P:glycoside metabolic process"/>
    <property type="evidence" value="ECO:0007669"/>
    <property type="project" value="UniProtKB-ARBA"/>
</dbReference>
<dbReference type="Proteomes" id="UP000316747">
    <property type="component" value="Unassembled WGS sequence"/>
</dbReference>
<proteinExistence type="predicted"/>
<dbReference type="SUPFAM" id="SSF53335">
    <property type="entry name" value="S-adenosyl-L-methionine-dependent methyltransferases"/>
    <property type="match status" value="1"/>
</dbReference>
<evidence type="ECO:0000256" key="1">
    <source>
        <dbReference type="ARBA" id="ARBA00022833"/>
    </source>
</evidence>
<accession>A0A543HUL3</accession>
<dbReference type="PANTHER" id="PTHR12993:SF29">
    <property type="entry name" value="BLR3841 PROTEIN"/>
    <property type="match status" value="1"/>
</dbReference>
<dbReference type="GO" id="GO:0016811">
    <property type="term" value="F:hydrolase activity, acting on carbon-nitrogen (but not peptide) bonds, in linear amides"/>
    <property type="evidence" value="ECO:0007669"/>
    <property type="project" value="TreeGrafter"/>
</dbReference>
<evidence type="ECO:0000256" key="2">
    <source>
        <dbReference type="SAM" id="MobiDB-lite"/>
    </source>
</evidence>
<dbReference type="OrthoDB" id="116799at2"/>
<dbReference type="AlphaFoldDB" id="A0A543HUL3"/>
<keyword evidence="4" id="KW-1185">Reference proteome</keyword>
<dbReference type="InterPro" id="IPR024078">
    <property type="entry name" value="LmbE-like_dom_sf"/>
</dbReference>
<evidence type="ECO:0000313" key="4">
    <source>
        <dbReference type="Proteomes" id="UP000316747"/>
    </source>
</evidence>
<dbReference type="GO" id="GO:0008757">
    <property type="term" value="F:S-adenosylmethionine-dependent methyltransferase activity"/>
    <property type="evidence" value="ECO:0007669"/>
    <property type="project" value="InterPro"/>
</dbReference>
<feature type="region of interest" description="Disordered" evidence="2">
    <location>
        <begin position="1"/>
        <end position="31"/>
    </location>
</feature>
<sequence length="450" mass="49082">MSDTLAPFHHADTGTPEHEWAGRPEWSSVPTLEVDGTSTTRLVLVAAHPDDETLGAGGLLATAAAGALCIDLVLLSAGEASHPDSPSHTPADLATLRVEETRAALALLAPSARLHLVGLPDGELGSHEDAIVEAIVRTVGEHGPTTVLAAPWRHDGHADHEAAGRAAAVAAHRTDARLVEYPIWLWHWAAPHEAPWTRFRALPLASGVRARKSHAISVHRSQVGPLSDDPGDEALLHPGMLEHFVRDRETFIVEPFAVDTVFDRVHGDAADPWRVDDSWYEERKRDLTLAALPRRRFRQALEVGCSIGALTARLATRCDAVLAVDESAVALSSAARRLRELPHVRTARGHLPEEWPDGQFDLVVVSEVGYFLSPDRLRRLIARVEASLTDDGVIVLCHWRHPVVGWPLDGPRVHELWRAASRLGVVAEHREPDFLLDLLGDTADHRQGAV</sequence>
<dbReference type="SUPFAM" id="SSF102588">
    <property type="entry name" value="LmbE-like"/>
    <property type="match status" value="1"/>
</dbReference>
<reference evidence="3 4" key="1">
    <citation type="submission" date="2019-06" db="EMBL/GenBank/DDBJ databases">
        <title>Genome sequencing of plant associated microbes to promote plant fitness in Sorghum bicolor and Oryza sativa.</title>
        <authorList>
            <person name="Coleman-Derr D."/>
        </authorList>
    </citation>
    <scope>NUCLEOTIDE SEQUENCE [LARGE SCALE GENOMIC DNA]</scope>
    <source>
        <strain evidence="3 4">KV-663</strain>
    </source>
</reference>
<name>A0A543HUL3_9MICO</name>
<dbReference type="Pfam" id="PF02585">
    <property type="entry name" value="PIG-L"/>
    <property type="match status" value="1"/>
</dbReference>
<dbReference type="CDD" id="cd02440">
    <property type="entry name" value="AdoMet_MTases"/>
    <property type="match status" value="1"/>
</dbReference>
<dbReference type="RefSeq" id="WP_141844092.1">
    <property type="nucleotide sequence ID" value="NZ_VFPM01000002.1"/>
</dbReference>
<dbReference type="Gene3D" id="3.40.50.10320">
    <property type="entry name" value="LmbE-like"/>
    <property type="match status" value="1"/>
</dbReference>